<gene>
    <name evidence="4" type="ORF">FUA48_11600</name>
</gene>
<dbReference type="RefSeq" id="WP_147583680.1">
    <property type="nucleotide sequence ID" value="NZ_CP042831.1"/>
</dbReference>
<dbReference type="InterPro" id="IPR050330">
    <property type="entry name" value="Bact_OuterMem_StrucFunc"/>
</dbReference>
<feature type="chain" id="PRO_5022896244" evidence="2">
    <location>
        <begin position="19"/>
        <end position="259"/>
    </location>
</feature>
<dbReference type="GO" id="GO:0016020">
    <property type="term" value="C:membrane"/>
    <property type="evidence" value="ECO:0007669"/>
    <property type="project" value="UniProtKB-UniRule"/>
</dbReference>
<dbReference type="PANTHER" id="PTHR30329">
    <property type="entry name" value="STATOR ELEMENT OF FLAGELLAR MOTOR COMPLEX"/>
    <property type="match status" value="1"/>
</dbReference>
<accession>A0A5B9FWP8</accession>
<name>A0A5B9FWP8_9FLAO</name>
<keyword evidence="5" id="KW-1185">Reference proteome</keyword>
<dbReference type="Gene3D" id="3.30.1330.60">
    <property type="entry name" value="OmpA-like domain"/>
    <property type="match status" value="2"/>
</dbReference>
<dbReference type="PANTHER" id="PTHR30329:SF21">
    <property type="entry name" value="LIPOPROTEIN YIAD-RELATED"/>
    <property type="match status" value="1"/>
</dbReference>
<proteinExistence type="predicted"/>
<dbReference type="SUPFAM" id="SSF103088">
    <property type="entry name" value="OmpA-like"/>
    <property type="match status" value="2"/>
</dbReference>
<dbReference type="KEGG" id="fak:FUA48_11600"/>
<dbReference type="AlphaFoldDB" id="A0A5B9FWP8"/>
<evidence type="ECO:0000259" key="3">
    <source>
        <dbReference type="PROSITE" id="PS51123"/>
    </source>
</evidence>
<keyword evidence="2" id="KW-0732">Signal</keyword>
<evidence type="ECO:0000313" key="5">
    <source>
        <dbReference type="Proteomes" id="UP000321222"/>
    </source>
</evidence>
<dbReference type="EMBL" id="CP042831">
    <property type="protein sequence ID" value="QEE50198.1"/>
    <property type="molecule type" value="Genomic_DNA"/>
</dbReference>
<protein>
    <submittedName>
        <fullName evidence="4">OmpA family protein</fullName>
    </submittedName>
</protein>
<dbReference type="OrthoDB" id="9782229at2"/>
<dbReference type="Pfam" id="PF00691">
    <property type="entry name" value="OmpA"/>
    <property type="match status" value="1"/>
</dbReference>
<dbReference type="Proteomes" id="UP000321222">
    <property type="component" value="Chromosome"/>
</dbReference>
<keyword evidence="1" id="KW-0472">Membrane</keyword>
<dbReference type="PROSITE" id="PS51123">
    <property type="entry name" value="OMPA_2"/>
    <property type="match status" value="2"/>
</dbReference>
<feature type="signal peptide" evidence="2">
    <location>
        <begin position="1"/>
        <end position="18"/>
    </location>
</feature>
<evidence type="ECO:0000313" key="4">
    <source>
        <dbReference type="EMBL" id="QEE50198.1"/>
    </source>
</evidence>
<sequence>MKLTFTILLLAIFTFTQAQQKHTVYFDFDIDEANSSSIAGFDNWLKENKNAVILKVVGCADSVGSIPYNRNLSLRRAKDVVNRLQKNKIAFAEDFEIQALGEEFEQDKEQAKNRKVEVYYGLPVVAEVIEKTESDFAKKVKQSKVGDKLKLPELYFYNYSDIVVPWSRPVLDDLFIIMRDNPKLKIDIQGHICCEMVETGDISRLRARAVYGYLVRSGIDKSRLSYQGLKSSHPVYPLPEKNEDERNANRRVEIEIIEN</sequence>
<dbReference type="InterPro" id="IPR036737">
    <property type="entry name" value="OmpA-like_sf"/>
</dbReference>
<evidence type="ECO:0000256" key="2">
    <source>
        <dbReference type="SAM" id="SignalP"/>
    </source>
</evidence>
<feature type="domain" description="OmpA-like" evidence="3">
    <location>
        <begin position="13"/>
        <end position="124"/>
    </location>
</feature>
<reference evidence="4 5" key="1">
    <citation type="submission" date="2019-08" db="EMBL/GenBank/DDBJ databases">
        <title>Flavobacterium alkalisoli sp. nov., isolated from rhizosphere soil of Suaeda salsa.</title>
        <authorList>
            <person name="Sun J.-Q."/>
            <person name="Xu L."/>
        </authorList>
    </citation>
    <scope>NUCLEOTIDE SEQUENCE [LARGE SCALE GENOMIC DNA]</scope>
    <source>
        <strain evidence="4 5">XS-5</strain>
    </source>
</reference>
<evidence type="ECO:0000256" key="1">
    <source>
        <dbReference type="PROSITE-ProRule" id="PRU00473"/>
    </source>
</evidence>
<dbReference type="InterPro" id="IPR006665">
    <property type="entry name" value="OmpA-like"/>
</dbReference>
<feature type="domain" description="OmpA-like" evidence="3">
    <location>
        <begin position="145"/>
        <end position="259"/>
    </location>
</feature>
<dbReference type="CDD" id="cd07185">
    <property type="entry name" value="OmpA_C-like"/>
    <property type="match status" value="2"/>
</dbReference>
<organism evidence="4 5">
    <name type="scientific">Flavobacterium alkalisoli</name>
    <dbReference type="NCBI Taxonomy" id="2602769"/>
    <lineage>
        <taxon>Bacteria</taxon>
        <taxon>Pseudomonadati</taxon>
        <taxon>Bacteroidota</taxon>
        <taxon>Flavobacteriia</taxon>
        <taxon>Flavobacteriales</taxon>
        <taxon>Flavobacteriaceae</taxon>
        <taxon>Flavobacterium</taxon>
    </lineage>
</organism>